<feature type="compositionally biased region" description="Gly residues" evidence="1">
    <location>
        <begin position="536"/>
        <end position="547"/>
    </location>
</feature>
<dbReference type="GO" id="GO:0031593">
    <property type="term" value="F:polyubiquitin modification-dependent protein binding"/>
    <property type="evidence" value="ECO:0007669"/>
    <property type="project" value="TreeGrafter"/>
</dbReference>
<dbReference type="InterPro" id="IPR029071">
    <property type="entry name" value="Ubiquitin-like_domsf"/>
</dbReference>
<feature type="compositionally biased region" description="Polar residues" evidence="1">
    <location>
        <begin position="515"/>
        <end position="535"/>
    </location>
</feature>
<evidence type="ECO:0000259" key="2">
    <source>
        <dbReference type="PROSITE" id="PS50030"/>
    </source>
</evidence>
<proteinExistence type="predicted"/>
<accession>A0AAN0IGN7</accession>
<dbReference type="RefSeq" id="XP_003388367.2">
    <property type="nucleotide sequence ID" value="XM_003388319.3"/>
</dbReference>
<reference evidence="4" key="2">
    <citation type="submission" date="2024-06" db="UniProtKB">
        <authorList>
            <consortium name="EnsemblMetazoa"/>
        </authorList>
    </citation>
    <scope>IDENTIFICATION</scope>
</reference>
<dbReference type="Gene3D" id="3.10.20.90">
    <property type="entry name" value="Phosphatidylinositol 3-kinase Catalytic Subunit, Chain A, domain 1"/>
    <property type="match status" value="1"/>
</dbReference>
<name>A0AAN0IGN7_AMPQE</name>
<dbReference type="AlphaFoldDB" id="A0AAN0IGN7"/>
<dbReference type="SUPFAM" id="SSF46934">
    <property type="entry name" value="UBA-like"/>
    <property type="match status" value="1"/>
</dbReference>
<reference evidence="5" key="1">
    <citation type="journal article" date="2010" name="Nature">
        <title>The Amphimedon queenslandica genome and the evolution of animal complexity.</title>
        <authorList>
            <person name="Srivastava M."/>
            <person name="Simakov O."/>
            <person name="Chapman J."/>
            <person name="Fahey B."/>
            <person name="Gauthier M.E."/>
            <person name="Mitros T."/>
            <person name="Richards G.S."/>
            <person name="Conaco C."/>
            <person name="Dacre M."/>
            <person name="Hellsten U."/>
            <person name="Larroux C."/>
            <person name="Putnam N.H."/>
            <person name="Stanke M."/>
            <person name="Adamska M."/>
            <person name="Darling A."/>
            <person name="Degnan S.M."/>
            <person name="Oakley T.H."/>
            <person name="Plachetzki D.C."/>
            <person name="Zhai Y."/>
            <person name="Adamski M."/>
            <person name="Calcino A."/>
            <person name="Cummins S.F."/>
            <person name="Goodstein D.M."/>
            <person name="Harris C."/>
            <person name="Jackson D.J."/>
            <person name="Leys S.P."/>
            <person name="Shu S."/>
            <person name="Woodcroft B.J."/>
            <person name="Vervoort M."/>
            <person name="Kosik K.S."/>
            <person name="Manning G."/>
            <person name="Degnan B.M."/>
            <person name="Rokhsar D.S."/>
        </authorList>
    </citation>
    <scope>NUCLEOTIDE SEQUENCE [LARGE SCALE GENOMIC DNA]</scope>
</reference>
<protein>
    <recommendedName>
        <fullName evidence="6">Ubiquilin</fullName>
    </recommendedName>
</protein>
<evidence type="ECO:0008006" key="6">
    <source>
        <dbReference type="Google" id="ProtNLM"/>
    </source>
</evidence>
<organism evidence="4 5">
    <name type="scientific">Amphimedon queenslandica</name>
    <name type="common">Sponge</name>
    <dbReference type="NCBI Taxonomy" id="400682"/>
    <lineage>
        <taxon>Eukaryota</taxon>
        <taxon>Metazoa</taxon>
        <taxon>Porifera</taxon>
        <taxon>Demospongiae</taxon>
        <taxon>Heteroscleromorpha</taxon>
        <taxon>Haplosclerida</taxon>
        <taxon>Niphatidae</taxon>
        <taxon>Amphimedon</taxon>
    </lineage>
</organism>
<dbReference type="Pfam" id="PF23195">
    <property type="entry name" value="UBQLN1"/>
    <property type="match status" value="1"/>
</dbReference>
<dbReference type="InterPro" id="IPR009060">
    <property type="entry name" value="UBA-like_sf"/>
</dbReference>
<dbReference type="InterPro" id="IPR006636">
    <property type="entry name" value="STI1_HS-bd"/>
</dbReference>
<evidence type="ECO:0000313" key="5">
    <source>
        <dbReference type="Proteomes" id="UP000007879"/>
    </source>
</evidence>
<feature type="region of interest" description="Disordered" evidence="1">
    <location>
        <begin position="284"/>
        <end position="347"/>
    </location>
</feature>
<dbReference type="CDD" id="cd14399">
    <property type="entry name" value="UBA_PLICs"/>
    <property type="match status" value="1"/>
</dbReference>
<dbReference type="SUPFAM" id="SSF54236">
    <property type="entry name" value="Ubiquitin-like"/>
    <property type="match status" value="1"/>
</dbReference>
<evidence type="ECO:0000256" key="1">
    <source>
        <dbReference type="SAM" id="MobiDB-lite"/>
    </source>
</evidence>
<dbReference type="Pfam" id="PF00240">
    <property type="entry name" value="ubiquitin"/>
    <property type="match status" value="1"/>
</dbReference>
<sequence>MEVCSYQSHTKMADQEESKITVHVKSTKQKIDIDILSSESVGKLKEMLKEKLGDENKGELCLIFAGKILKDEETLESHGLVKTGLTVHLVIRPGKAQGSAATPVGQNSGTSTNSSTAPSEAGTGGGSGLPQAPPLNPFAMFGGGGAGLPGDMQGQMQQLMANPEMMRQILESPMMQSFMSNPDALQSVLTSNPQMQQLMERNPELSHILNNPDLMRQAMEMASNPSAMRELMRSQDRQLSNIESLPGGFNALARMYSEIQEPMMDAAQETLQQQIQNNPFAALFQGQQNPPQPDPAAPPGTTNTSPLPNPWGGATGGSNSGNQSSGSGNNTGGSGSGQNAATPLGGSGQANLLAQMMAGAQAGSGGASGPPSGLSMLSNPAYREMYMQTMQNPQTRQMMLQMMRNPAFMQQMMQNLPPSLRQSVGNDPEALSRMVQQSEHMLNNPQMLEMMSNPQAMEGMMRMMEGYQQMVNASGSGAPNLLGGLGSTASNPSSTTSGSTTPAPPPGAGMAQLLQMLSSQSATGANQSPSTSADTTGGGGGGGGGGEELSPEERLARRYRVQLNILEGMGFLERTANLQALMEANGDINTAIDKLLNG</sequence>
<dbReference type="GO" id="GO:0005829">
    <property type="term" value="C:cytosol"/>
    <property type="evidence" value="ECO:0007669"/>
    <property type="project" value="TreeGrafter"/>
</dbReference>
<dbReference type="InterPro" id="IPR000626">
    <property type="entry name" value="Ubiquitin-like_dom"/>
</dbReference>
<dbReference type="SMART" id="SM00727">
    <property type="entry name" value="STI1"/>
    <property type="match status" value="4"/>
</dbReference>
<feature type="compositionally biased region" description="Low complexity" evidence="1">
    <location>
        <begin position="107"/>
        <end position="116"/>
    </location>
</feature>
<feature type="domain" description="Ubiquitin-like" evidence="3">
    <location>
        <begin position="20"/>
        <end position="80"/>
    </location>
</feature>
<dbReference type="PROSITE" id="PS50030">
    <property type="entry name" value="UBA"/>
    <property type="match status" value="1"/>
</dbReference>
<dbReference type="Proteomes" id="UP000007879">
    <property type="component" value="Unassembled WGS sequence"/>
</dbReference>
<keyword evidence="5" id="KW-1185">Reference proteome</keyword>
<dbReference type="Gene3D" id="1.10.8.10">
    <property type="entry name" value="DNA helicase RuvA subunit, C-terminal domain"/>
    <property type="match status" value="1"/>
</dbReference>
<feature type="compositionally biased region" description="Low complexity" evidence="1">
    <location>
        <begin position="487"/>
        <end position="501"/>
    </location>
</feature>
<feature type="region of interest" description="Disordered" evidence="1">
    <location>
        <begin position="97"/>
        <end position="153"/>
    </location>
</feature>
<feature type="domain" description="UBA" evidence="2">
    <location>
        <begin position="550"/>
        <end position="598"/>
    </location>
</feature>
<dbReference type="GO" id="GO:0006511">
    <property type="term" value="P:ubiquitin-dependent protein catabolic process"/>
    <property type="evidence" value="ECO:0007669"/>
    <property type="project" value="TreeGrafter"/>
</dbReference>
<dbReference type="SMART" id="SM00213">
    <property type="entry name" value="UBQ"/>
    <property type="match status" value="1"/>
</dbReference>
<dbReference type="PANTHER" id="PTHR10677">
    <property type="entry name" value="UBIQUILIN"/>
    <property type="match status" value="1"/>
</dbReference>
<dbReference type="InterPro" id="IPR015940">
    <property type="entry name" value="UBA"/>
</dbReference>
<dbReference type="InterPro" id="IPR015496">
    <property type="entry name" value="Ubiquilin"/>
</dbReference>
<feature type="region of interest" description="Disordered" evidence="1">
    <location>
        <begin position="478"/>
        <end position="551"/>
    </location>
</feature>
<dbReference type="GeneID" id="100638011"/>
<dbReference type="Gene3D" id="1.10.260.100">
    <property type="match status" value="1"/>
</dbReference>
<evidence type="ECO:0000313" key="4">
    <source>
        <dbReference type="EnsemblMetazoa" id="XP_003388367.2"/>
    </source>
</evidence>
<dbReference type="PANTHER" id="PTHR10677:SF3">
    <property type="entry name" value="FI07626P-RELATED"/>
    <property type="match status" value="1"/>
</dbReference>
<dbReference type="EnsemblMetazoa" id="XM_003388319.3">
    <property type="protein sequence ID" value="XP_003388367.2"/>
    <property type="gene ID" value="LOC100638011"/>
</dbReference>
<dbReference type="PROSITE" id="PS50053">
    <property type="entry name" value="UBIQUITIN_2"/>
    <property type="match status" value="1"/>
</dbReference>
<dbReference type="KEGG" id="aqu:100638011"/>
<dbReference type="SMART" id="SM00165">
    <property type="entry name" value="UBA"/>
    <property type="match status" value="1"/>
</dbReference>
<evidence type="ECO:0000259" key="3">
    <source>
        <dbReference type="PROSITE" id="PS50053"/>
    </source>
</evidence>
<dbReference type="FunFam" id="1.10.260.100:FF:000001">
    <property type="entry name" value="Ubiquilin 1"/>
    <property type="match status" value="1"/>
</dbReference>